<dbReference type="GO" id="GO:0005886">
    <property type="term" value="C:plasma membrane"/>
    <property type="evidence" value="ECO:0007669"/>
    <property type="project" value="UniProtKB-SubCell"/>
</dbReference>
<sequence length="318" mass="34821">MLNYFTFRFLSIIPMLFLVTVIIFIGLQLTPGDPLTYLIPPELLASANFDLEGYKKAMGLDAPVYIQFFRWLTDLLQGKLGYSLVDGSSIAKMISNRLPATLELAAAALIVSSILGILLGLISSIRQNSAADYGNTVIGIIGISIPEFFIGIIAIQIFAIKLGWLPVGGRFEYADSGFVDRLSHLIMPSLVLGFSLTAALMRYTRGTMLDVLGKDYVKTARSKGLPEWKVNVKHAFRNALMPVVLLLCFRLPLLIGGTVIIESVFGWPGMGGMILNAVSAKDYPVVMITTMMTACMVLLASFLVDLLTALLDPRVRFE</sequence>
<dbReference type="Proteomes" id="UP000250369">
    <property type="component" value="Unassembled WGS sequence"/>
</dbReference>
<evidence type="ECO:0000259" key="8">
    <source>
        <dbReference type="PROSITE" id="PS50928"/>
    </source>
</evidence>
<comment type="similarity">
    <text evidence="7">Belongs to the binding-protein-dependent transport system permease family.</text>
</comment>
<keyword evidence="3" id="KW-1003">Cell membrane</keyword>
<dbReference type="Pfam" id="PF00528">
    <property type="entry name" value="BPD_transp_1"/>
    <property type="match status" value="1"/>
</dbReference>
<keyword evidence="2 7" id="KW-0813">Transport</keyword>
<evidence type="ECO:0000256" key="6">
    <source>
        <dbReference type="ARBA" id="ARBA00023136"/>
    </source>
</evidence>
<dbReference type="PROSITE" id="PS50928">
    <property type="entry name" value="ABC_TM1"/>
    <property type="match status" value="1"/>
</dbReference>
<name>A0A329MS67_9BACL</name>
<feature type="transmembrane region" description="Helical" evidence="7">
    <location>
        <begin position="104"/>
        <end position="125"/>
    </location>
</feature>
<comment type="caution">
    <text evidence="9">The sequence shown here is derived from an EMBL/GenBank/DDBJ whole genome shotgun (WGS) entry which is preliminary data.</text>
</comment>
<evidence type="ECO:0000313" key="10">
    <source>
        <dbReference type="Proteomes" id="UP000250369"/>
    </source>
</evidence>
<evidence type="ECO:0000256" key="3">
    <source>
        <dbReference type="ARBA" id="ARBA00022475"/>
    </source>
</evidence>
<keyword evidence="5 7" id="KW-1133">Transmembrane helix</keyword>
<protein>
    <submittedName>
        <fullName evidence="9">ABC transporter permease</fullName>
    </submittedName>
</protein>
<reference evidence="9 10" key="1">
    <citation type="journal article" date="2009" name="Int. J. Syst. Evol. Microbiol.">
        <title>Paenibacillus contaminans sp. nov., isolated from a contaminated laboratory plate.</title>
        <authorList>
            <person name="Chou J.H."/>
            <person name="Lee J.H."/>
            <person name="Lin M.C."/>
            <person name="Chang P.S."/>
            <person name="Arun A.B."/>
            <person name="Young C.C."/>
            <person name="Chen W.M."/>
        </authorList>
    </citation>
    <scope>NUCLEOTIDE SEQUENCE [LARGE SCALE GENOMIC DNA]</scope>
    <source>
        <strain evidence="9 10">CKOBP-6</strain>
    </source>
</reference>
<dbReference type="RefSeq" id="WP_113028928.1">
    <property type="nucleotide sequence ID" value="NZ_QMFB01000001.1"/>
</dbReference>
<feature type="domain" description="ABC transmembrane type-1" evidence="8">
    <location>
        <begin position="98"/>
        <end position="304"/>
    </location>
</feature>
<dbReference type="AlphaFoldDB" id="A0A329MS67"/>
<dbReference type="Gene3D" id="1.10.3720.10">
    <property type="entry name" value="MetI-like"/>
    <property type="match status" value="1"/>
</dbReference>
<evidence type="ECO:0000256" key="5">
    <source>
        <dbReference type="ARBA" id="ARBA00022989"/>
    </source>
</evidence>
<dbReference type="PANTHER" id="PTHR43163">
    <property type="entry name" value="DIPEPTIDE TRANSPORT SYSTEM PERMEASE PROTEIN DPPB-RELATED"/>
    <property type="match status" value="1"/>
</dbReference>
<dbReference type="InterPro" id="IPR035906">
    <property type="entry name" value="MetI-like_sf"/>
</dbReference>
<feature type="transmembrane region" description="Helical" evidence="7">
    <location>
        <begin position="7"/>
        <end position="27"/>
    </location>
</feature>
<evidence type="ECO:0000256" key="1">
    <source>
        <dbReference type="ARBA" id="ARBA00004651"/>
    </source>
</evidence>
<dbReference type="EMBL" id="QMFB01000001">
    <property type="protein sequence ID" value="RAV22819.1"/>
    <property type="molecule type" value="Genomic_DNA"/>
</dbReference>
<dbReference type="CDD" id="cd06261">
    <property type="entry name" value="TM_PBP2"/>
    <property type="match status" value="1"/>
</dbReference>
<keyword evidence="6 7" id="KW-0472">Membrane</keyword>
<feature type="transmembrane region" description="Helical" evidence="7">
    <location>
        <begin position="182"/>
        <end position="201"/>
    </location>
</feature>
<feature type="transmembrane region" description="Helical" evidence="7">
    <location>
        <begin position="285"/>
        <end position="311"/>
    </location>
</feature>
<evidence type="ECO:0000256" key="7">
    <source>
        <dbReference type="RuleBase" id="RU363032"/>
    </source>
</evidence>
<gene>
    <name evidence="9" type="ORF">DQG23_01010</name>
</gene>
<dbReference type="PANTHER" id="PTHR43163:SF6">
    <property type="entry name" value="DIPEPTIDE TRANSPORT SYSTEM PERMEASE PROTEIN DPPB-RELATED"/>
    <property type="match status" value="1"/>
</dbReference>
<keyword evidence="10" id="KW-1185">Reference proteome</keyword>
<comment type="subcellular location">
    <subcellularLocation>
        <location evidence="1 7">Cell membrane</location>
        <topology evidence="1 7">Multi-pass membrane protein</topology>
    </subcellularLocation>
</comment>
<feature type="transmembrane region" description="Helical" evidence="7">
    <location>
        <begin position="243"/>
        <end position="265"/>
    </location>
</feature>
<dbReference type="SUPFAM" id="SSF161098">
    <property type="entry name" value="MetI-like"/>
    <property type="match status" value="1"/>
</dbReference>
<proteinExistence type="inferred from homology"/>
<evidence type="ECO:0000256" key="4">
    <source>
        <dbReference type="ARBA" id="ARBA00022692"/>
    </source>
</evidence>
<feature type="transmembrane region" description="Helical" evidence="7">
    <location>
        <begin position="137"/>
        <end position="162"/>
    </location>
</feature>
<keyword evidence="4 7" id="KW-0812">Transmembrane</keyword>
<evidence type="ECO:0000313" key="9">
    <source>
        <dbReference type="EMBL" id="RAV22819.1"/>
    </source>
</evidence>
<dbReference type="InterPro" id="IPR045621">
    <property type="entry name" value="BPD_transp_1_N"/>
</dbReference>
<accession>A0A329MS67</accession>
<organism evidence="9 10">
    <name type="scientific">Paenibacillus contaminans</name>
    <dbReference type="NCBI Taxonomy" id="450362"/>
    <lineage>
        <taxon>Bacteria</taxon>
        <taxon>Bacillati</taxon>
        <taxon>Bacillota</taxon>
        <taxon>Bacilli</taxon>
        <taxon>Bacillales</taxon>
        <taxon>Paenibacillaceae</taxon>
        <taxon>Paenibacillus</taxon>
    </lineage>
</organism>
<dbReference type="InterPro" id="IPR000515">
    <property type="entry name" value="MetI-like"/>
</dbReference>
<dbReference type="OrthoDB" id="24153at2"/>
<dbReference type="GO" id="GO:0055085">
    <property type="term" value="P:transmembrane transport"/>
    <property type="evidence" value="ECO:0007669"/>
    <property type="project" value="InterPro"/>
</dbReference>
<evidence type="ECO:0000256" key="2">
    <source>
        <dbReference type="ARBA" id="ARBA00022448"/>
    </source>
</evidence>
<dbReference type="Pfam" id="PF19300">
    <property type="entry name" value="BPD_transp_1_N"/>
    <property type="match status" value="1"/>
</dbReference>